<sequence length="450" mass="51690">MNFQVLLVIPLIFLIRYLQGIYWNYKFNCKPIKHRRIVNPFNSVTVSKSGRALDIEHEGFKDTKTLQVYILFKSFVVTCDRDNIKHLMNTHHSIGLRKQLSKSLLGHGVFSSDGKQWKHSRELLRPLFKMPQLSHLDVHFHDFLKYINQPVELQSLFQKLAFDINSEFLFGQSVNSLNDPSQDYLDFEKASEKLAKYNPLKTILVTVLGEYHSLFEPKYVGDAIKTVHKFIQNYIHENNGGLINDLVNQKLSPKEIQDQVLSVMVAGKNTTSSLLTYLFLELSQNPDLYNELREEVLKLDEITIANLNTCKVLNNYINESLRLHPPIPRNLRKTVSPVILPHGNDENPSYLPKGTTVIFNIYSLHRSSEFGPDPESFSPKRWNTIKPKSFMPFGYGPRMCLGKELSLVESRYIIVKLVTMFKGLKKISGGELTNSGPSLKLLDGLTVEFF</sequence>
<accession>A0ACA9YAP3</accession>
<dbReference type="Proteomes" id="UP001152531">
    <property type="component" value="Unassembled WGS sequence"/>
</dbReference>
<keyword evidence="2" id="KW-1185">Reference proteome</keyword>
<name>A0ACA9YAP3_9ASCO</name>
<evidence type="ECO:0000313" key="2">
    <source>
        <dbReference type="Proteomes" id="UP001152531"/>
    </source>
</evidence>
<gene>
    <name evidence="1" type="ORF">CLIB1444_07S04258</name>
</gene>
<proteinExistence type="predicted"/>
<protein>
    <submittedName>
        <fullName evidence="1">Cytochrome P450 52A13</fullName>
    </submittedName>
</protein>
<organism evidence="1 2">
    <name type="scientific">[Candida] jaroonii</name>
    <dbReference type="NCBI Taxonomy" id="467808"/>
    <lineage>
        <taxon>Eukaryota</taxon>
        <taxon>Fungi</taxon>
        <taxon>Dikarya</taxon>
        <taxon>Ascomycota</taxon>
        <taxon>Saccharomycotina</taxon>
        <taxon>Pichiomycetes</taxon>
        <taxon>Debaryomycetaceae</taxon>
        <taxon>Yamadazyma</taxon>
    </lineage>
</organism>
<evidence type="ECO:0000313" key="1">
    <source>
        <dbReference type="EMBL" id="CAH6721868.1"/>
    </source>
</evidence>
<reference evidence="1" key="1">
    <citation type="submission" date="2022-06" db="EMBL/GenBank/DDBJ databases">
        <authorList>
            <person name="Legras J.-L."/>
            <person name="Devillers H."/>
            <person name="Grondin C."/>
        </authorList>
    </citation>
    <scope>NUCLEOTIDE SEQUENCE</scope>
    <source>
        <strain evidence="1">CLIB 1444</strain>
    </source>
</reference>
<dbReference type="EMBL" id="CALSDN010000007">
    <property type="protein sequence ID" value="CAH6721868.1"/>
    <property type="molecule type" value="Genomic_DNA"/>
</dbReference>
<comment type="caution">
    <text evidence="1">The sequence shown here is derived from an EMBL/GenBank/DDBJ whole genome shotgun (WGS) entry which is preliminary data.</text>
</comment>